<keyword evidence="3" id="KW-0560">Oxidoreductase</keyword>
<dbReference type="Proteomes" id="UP000070121">
    <property type="component" value="Unassembled WGS sequence"/>
</dbReference>
<gene>
    <name evidence="6" type="ORF">CSAL01_13075</name>
</gene>
<evidence type="ECO:0000256" key="3">
    <source>
        <dbReference type="ARBA" id="ARBA00023002"/>
    </source>
</evidence>
<dbReference type="GO" id="GO:0008677">
    <property type="term" value="F:2-dehydropantoate 2-reductase activity"/>
    <property type="evidence" value="ECO:0007669"/>
    <property type="project" value="TreeGrafter"/>
</dbReference>
<comment type="caution">
    <text evidence="6">The sequence shown here is derived from an EMBL/GenBank/DDBJ whole genome shotgun (WGS) entry which is preliminary data.</text>
</comment>
<keyword evidence="7" id="KW-1185">Reference proteome</keyword>
<proteinExistence type="inferred from homology"/>
<organism evidence="6 7">
    <name type="scientific">Colletotrichum salicis</name>
    <dbReference type="NCBI Taxonomy" id="1209931"/>
    <lineage>
        <taxon>Eukaryota</taxon>
        <taxon>Fungi</taxon>
        <taxon>Dikarya</taxon>
        <taxon>Ascomycota</taxon>
        <taxon>Pezizomycotina</taxon>
        <taxon>Sordariomycetes</taxon>
        <taxon>Hypocreomycetidae</taxon>
        <taxon>Glomerellales</taxon>
        <taxon>Glomerellaceae</taxon>
        <taxon>Colletotrichum</taxon>
        <taxon>Colletotrichum acutatum species complex</taxon>
    </lineage>
</organism>
<dbReference type="STRING" id="1209931.A0A135V6X8"/>
<dbReference type="PANTHER" id="PTHR43765:SF2">
    <property type="entry name" value="2-DEHYDROPANTOATE 2-REDUCTASE"/>
    <property type="match status" value="1"/>
</dbReference>
<dbReference type="Gene3D" id="1.10.1040.10">
    <property type="entry name" value="N-(1-d-carboxylethyl)-l-norvaline Dehydrogenase, domain 2"/>
    <property type="match status" value="1"/>
</dbReference>
<evidence type="ECO:0000259" key="4">
    <source>
        <dbReference type="Pfam" id="PF02558"/>
    </source>
</evidence>
<evidence type="ECO:0000313" key="7">
    <source>
        <dbReference type="Proteomes" id="UP000070121"/>
    </source>
</evidence>
<feature type="domain" description="Ketopantoate reductase N-terminal" evidence="4">
    <location>
        <begin position="288"/>
        <end position="377"/>
    </location>
</feature>
<evidence type="ECO:0000256" key="2">
    <source>
        <dbReference type="ARBA" id="ARBA00022857"/>
    </source>
</evidence>
<dbReference type="OrthoDB" id="73846at2759"/>
<protein>
    <recommendedName>
        <fullName evidence="8">2-dehydropantoate 2-reductase</fullName>
    </recommendedName>
</protein>
<dbReference type="Pfam" id="PF08546">
    <property type="entry name" value="ApbA_C"/>
    <property type="match status" value="1"/>
</dbReference>
<keyword evidence="2" id="KW-0521">NADP</keyword>
<dbReference type="PANTHER" id="PTHR43765">
    <property type="entry name" value="2-DEHYDROPANTOATE 2-REDUCTASE-RELATED"/>
    <property type="match status" value="1"/>
</dbReference>
<comment type="similarity">
    <text evidence="1">Belongs to the ketopantoate reductase family.</text>
</comment>
<dbReference type="InterPro" id="IPR008927">
    <property type="entry name" value="6-PGluconate_DH-like_C_sf"/>
</dbReference>
<evidence type="ECO:0000313" key="6">
    <source>
        <dbReference type="EMBL" id="KXH68440.1"/>
    </source>
</evidence>
<dbReference type="EMBL" id="JFFI01000305">
    <property type="protein sequence ID" value="KXH68440.1"/>
    <property type="molecule type" value="Genomic_DNA"/>
</dbReference>
<dbReference type="GO" id="GO:0050661">
    <property type="term" value="F:NADP binding"/>
    <property type="evidence" value="ECO:0007669"/>
    <property type="project" value="TreeGrafter"/>
</dbReference>
<dbReference type="SUPFAM" id="SSF48179">
    <property type="entry name" value="6-phosphogluconate dehydrogenase C-terminal domain-like"/>
    <property type="match status" value="1"/>
</dbReference>
<reference evidence="6 7" key="1">
    <citation type="submission" date="2014-02" db="EMBL/GenBank/DDBJ databases">
        <title>The genome sequence of Colletotrichum salicis CBS 607.94.</title>
        <authorList>
            <person name="Baroncelli R."/>
            <person name="Thon M.R."/>
        </authorList>
    </citation>
    <scope>NUCLEOTIDE SEQUENCE [LARGE SCALE GENOMIC DNA]</scope>
    <source>
        <strain evidence="6 7">CBS 607.94</strain>
    </source>
</reference>
<accession>A0A135V6X8</accession>
<dbReference type="InterPro" id="IPR050838">
    <property type="entry name" value="Ketopantoate_reductase"/>
</dbReference>
<name>A0A135V6X8_9PEZI</name>
<dbReference type="InterPro" id="IPR013328">
    <property type="entry name" value="6PGD_dom2"/>
</dbReference>
<dbReference type="Pfam" id="PF02558">
    <property type="entry name" value="ApbA"/>
    <property type="match status" value="1"/>
</dbReference>
<dbReference type="GO" id="GO:0005739">
    <property type="term" value="C:mitochondrion"/>
    <property type="evidence" value="ECO:0007669"/>
    <property type="project" value="TreeGrafter"/>
</dbReference>
<dbReference type="InterPro" id="IPR013752">
    <property type="entry name" value="KPA_reductase"/>
</dbReference>
<sequence length="586" mass="64826">MDAMDVRIACVFGGSPAGRDSTATDTTRQILRRNLTNVPVIHPPSFLRQRQDPTLISHEKEPLYYPNTNFYSFDDDRHCQRVVTASSPKTAPQSLPFNDHCAVICAEPPKTSSWQALWQASRDRGSPRGYPKHIQCVSIDSSNKLGLGTGAAPPQGIALGRVAPKEMAATVPGGTTLGVPGTTKQKFNKVLGLQPEGNEKELYAIFRADSTSRFYVPAVMMGHNSPPPPSSRTVHVLGNDERSLFLSHALHGIYDSVKTLDIPANTPYRGIAGNLSTKKNSKGWIEPNAAIETSPEVEKDDTHISNLVVAGRPSESIKLLEKVKHRIDDRTAVCYVQDGLGVAEAATNRVFPETERRPSIMLGHMTHSLAFDRKAKSVKVMTPKYETALAGVRPWYGPKKSKHLSTDSWLRTQGMMAKFASSDLLKAKGLALDSWMKVKIPSLMFSAVCDPICVMLDYRYQELIYNPTANKLITQLLNEIADVVARMPEVKNSPELQAVLRGEGMRKEIMGKLRGKGSAPSKMALQIQRGMLTDIDYLNGFFIERGRRLGVKLPANEMVMGMVKAKHKAQLEKHRSYMPLEVTSRR</sequence>
<dbReference type="AlphaFoldDB" id="A0A135V6X8"/>
<feature type="domain" description="Ketopantoate reductase C-terminal" evidence="5">
    <location>
        <begin position="436"/>
        <end position="566"/>
    </location>
</feature>
<evidence type="ECO:0000259" key="5">
    <source>
        <dbReference type="Pfam" id="PF08546"/>
    </source>
</evidence>
<dbReference type="InterPro" id="IPR013332">
    <property type="entry name" value="KPR_N"/>
</dbReference>
<evidence type="ECO:0008006" key="8">
    <source>
        <dbReference type="Google" id="ProtNLM"/>
    </source>
</evidence>
<evidence type="ECO:0000256" key="1">
    <source>
        <dbReference type="ARBA" id="ARBA00007870"/>
    </source>
</evidence>